<keyword evidence="3" id="KW-1185">Reference proteome</keyword>
<dbReference type="KEGG" id="aagg:ETAA8_61980"/>
<evidence type="ECO:0000313" key="2">
    <source>
        <dbReference type="EMBL" id="QDU31045.1"/>
    </source>
</evidence>
<gene>
    <name evidence="2" type="ORF">ETAA8_61980</name>
</gene>
<dbReference type="AlphaFoldDB" id="A0A517YLD5"/>
<reference evidence="2 3" key="1">
    <citation type="submission" date="2019-02" db="EMBL/GenBank/DDBJ databases">
        <title>Deep-cultivation of Planctomycetes and their phenomic and genomic characterization uncovers novel biology.</title>
        <authorList>
            <person name="Wiegand S."/>
            <person name="Jogler M."/>
            <person name="Boedeker C."/>
            <person name="Pinto D."/>
            <person name="Vollmers J."/>
            <person name="Rivas-Marin E."/>
            <person name="Kohn T."/>
            <person name="Peeters S.H."/>
            <person name="Heuer A."/>
            <person name="Rast P."/>
            <person name="Oberbeckmann S."/>
            <person name="Bunk B."/>
            <person name="Jeske O."/>
            <person name="Meyerdierks A."/>
            <person name="Storesund J.E."/>
            <person name="Kallscheuer N."/>
            <person name="Luecker S."/>
            <person name="Lage O.M."/>
            <person name="Pohl T."/>
            <person name="Merkel B.J."/>
            <person name="Hornburger P."/>
            <person name="Mueller R.-W."/>
            <person name="Bruemmer F."/>
            <person name="Labrenz M."/>
            <person name="Spormann A.M."/>
            <person name="Op den Camp H."/>
            <person name="Overmann J."/>
            <person name="Amann R."/>
            <person name="Jetten M.S.M."/>
            <person name="Mascher T."/>
            <person name="Medema M.H."/>
            <person name="Devos D.P."/>
            <person name="Kaster A.-K."/>
            <person name="Ovreas L."/>
            <person name="Rohde M."/>
            <person name="Galperin M.Y."/>
            <person name="Jogler C."/>
        </authorList>
    </citation>
    <scope>NUCLEOTIDE SEQUENCE [LARGE SCALE GENOMIC DNA]</scope>
    <source>
        <strain evidence="2 3">ETA_A8</strain>
    </source>
</reference>
<dbReference type="Proteomes" id="UP000315017">
    <property type="component" value="Chromosome"/>
</dbReference>
<organism evidence="2 3">
    <name type="scientific">Anatilimnocola aggregata</name>
    <dbReference type="NCBI Taxonomy" id="2528021"/>
    <lineage>
        <taxon>Bacteria</taxon>
        <taxon>Pseudomonadati</taxon>
        <taxon>Planctomycetota</taxon>
        <taxon>Planctomycetia</taxon>
        <taxon>Pirellulales</taxon>
        <taxon>Pirellulaceae</taxon>
        <taxon>Anatilimnocola</taxon>
    </lineage>
</organism>
<name>A0A517YLD5_9BACT</name>
<proteinExistence type="predicted"/>
<evidence type="ECO:0000256" key="1">
    <source>
        <dbReference type="SAM" id="MobiDB-lite"/>
    </source>
</evidence>
<dbReference type="RefSeq" id="WP_145097527.1">
    <property type="nucleotide sequence ID" value="NZ_CP036274.1"/>
</dbReference>
<evidence type="ECO:0000313" key="3">
    <source>
        <dbReference type="Proteomes" id="UP000315017"/>
    </source>
</evidence>
<feature type="region of interest" description="Disordered" evidence="1">
    <location>
        <begin position="1"/>
        <end position="20"/>
    </location>
</feature>
<dbReference type="EMBL" id="CP036274">
    <property type="protein sequence ID" value="QDU31045.1"/>
    <property type="molecule type" value="Genomic_DNA"/>
</dbReference>
<accession>A0A517YLD5</accession>
<sequence length="98" mass="11271">MAQKRRAPIPNKRQVARAPQSEVRRSLLASPVLMERAEPIVYGKPFIVAEDSSKNTFVYKQGAWVPHDSIAEIRKTCLVKELPQRLNNMIRYEVRAPE</sequence>
<protein>
    <submittedName>
        <fullName evidence="2">Uncharacterized protein</fullName>
    </submittedName>
</protein>